<dbReference type="GO" id="GO:0046983">
    <property type="term" value="F:protein dimerization activity"/>
    <property type="evidence" value="ECO:0007669"/>
    <property type="project" value="UniProtKB-ARBA"/>
</dbReference>
<reference evidence="10" key="1">
    <citation type="submission" date="2021-01" db="UniProtKB">
        <authorList>
            <consortium name="EnsemblPlants"/>
        </authorList>
    </citation>
    <scope>IDENTIFICATION</scope>
</reference>
<dbReference type="Proteomes" id="UP000594263">
    <property type="component" value="Unplaced"/>
</dbReference>
<evidence type="ECO:0000313" key="11">
    <source>
        <dbReference type="Proteomes" id="UP000594263"/>
    </source>
</evidence>
<dbReference type="PANTHER" id="PTHR45967:SF1">
    <property type="entry name" value="G-BOX-BINDING FACTOR 3"/>
    <property type="match status" value="1"/>
</dbReference>
<organism evidence="10 11">
    <name type="scientific">Kalanchoe fedtschenkoi</name>
    <name type="common">Lavender scallops</name>
    <name type="synonym">South American air plant</name>
    <dbReference type="NCBI Taxonomy" id="63787"/>
    <lineage>
        <taxon>Eukaryota</taxon>
        <taxon>Viridiplantae</taxon>
        <taxon>Streptophyta</taxon>
        <taxon>Embryophyta</taxon>
        <taxon>Tracheophyta</taxon>
        <taxon>Spermatophyta</taxon>
        <taxon>Magnoliopsida</taxon>
        <taxon>eudicotyledons</taxon>
        <taxon>Gunneridae</taxon>
        <taxon>Pentapetalae</taxon>
        <taxon>Saxifragales</taxon>
        <taxon>Crassulaceae</taxon>
        <taxon>Kalanchoe</taxon>
    </lineage>
</organism>
<dbReference type="EnsemblPlants" id="Kaladp0001s0109.5.v1.1">
    <property type="protein sequence ID" value="Kaladp0001s0109.5.v1.1"/>
    <property type="gene ID" value="Kaladp0001s0109.v1.1"/>
</dbReference>
<dbReference type="GO" id="GO:0005634">
    <property type="term" value="C:nucleus"/>
    <property type="evidence" value="ECO:0007669"/>
    <property type="project" value="UniProtKB-SubCell"/>
</dbReference>
<dbReference type="PROSITE" id="PS50217">
    <property type="entry name" value="BZIP"/>
    <property type="match status" value="1"/>
</dbReference>
<dbReference type="InterPro" id="IPR046347">
    <property type="entry name" value="bZIP_sf"/>
</dbReference>
<keyword evidence="3" id="KW-0805">Transcription regulation</keyword>
<dbReference type="Pfam" id="PF07777">
    <property type="entry name" value="MFMR"/>
    <property type="match status" value="1"/>
</dbReference>
<dbReference type="SUPFAM" id="SSF57959">
    <property type="entry name" value="Leucine zipper domain"/>
    <property type="match status" value="1"/>
</dbReference>
<dbReference type="InterPro" id="IPR044827">
    <property type="entry name" value="GBF-like"/>
</dbReference>
<keyword evidence="7" id="KW-0175">Coiled coil</keyword>
<feature type="region of interest" description="Disordered" evidence="8">
    <location>
        <begin position="244"/>
        <end position="275"/>
    </location>
</feature>
<comment type="subcellular location">
    <subcellularLocation>
        <location evidence="1">Nucleus</location>
    </subcellularLocation>
</comment>
<feature type="region of interest" description="Disordered" evidence="8">
    <location>
        <begin position="121"/>
        <end position="169"/>
    </location>
</feature>
<accession>A0A7N0SV59</accession>
<sequence>MGNNEESKSLKPDTTPLDQNGIHVYPPPDWAAMQAFYGPRIPLPQYYNSAYPAGHPPHPFMWGPPQAMMPSFSAPYAAIYPQGGVYAHPGVPLGSPKPGFGALSTPSTTEASMMQAATALTIQIPGKTSGNTTGGSRDSESGDSGGSSGGSREKTSADEQSHRKRKCEQSLDIEKTVKIEIQANSIAPVDTNLESSMVAGIAVGPAANGKLENVTVLDLDMKPNHIVNSKMSFDAQQSGSKLSSEACFQSERQLKQERRKQSNRESARRSRLRKQAETEELAAKVDVLMAENMTLKSEINQLIKNSEKLKFENARMMEKLKNAKTEETERIGFNNADDSRSQTLSTENLLSRVNNSGSVVTPEEEGEMHGNNNSNPTKLRQLLDASPRADAVAAS</sequence>
<feature type="coiled-coil region" evidence="7">
    <location>
        <begin position="285"/>
        <end position="326"/>
    </location>
</feature>
<evidence type="ECO:0000259" key="9">
    <source>
        <dbReference type="PROSITE" id="PS50217"/>
    </source>
</evidence>
<feature type="compositionally biased region" description="Basic and acidic residues" evidence="8">
    <location>
        <begin position="252"/>
        <end position="275"/>
    </location>
</feature>
<feature type="region of interest" description="Disordered" evidence="8">
    <location>
        <begin position="352"/>
        <end position="395"/>
    </location>
</feature>
<dbReference type="GO" id="GO:0003700">
    <property type="term" value="F:DNA-binding transcription factor activity"/>
    <property type="evidence" value="ECO:0007669"/>
    <property type="project" value="InterPro"/>
</dbReference>
<dbReference type="Gramene" id="Kaladp0001s0109.5.v1.1">
    <property type="protein sequence ID" value="Kaladp0001s0109.5.v1.1"/>
    <property type="gene ID" value="Kaladp0001s0109.v1.1"/>
</dbReference>
<evidence type="ECO:0000256" key="6">
    <source>
        <dbReference type="ARBA" id="ARBA00023242"/>
    </source>
</evidence>
<keyword evidence="6" id="KW-0539">Nucleus</keyword>
<dbReference type="SMART" id="SM00338">
    <property type="entry name" value="BRLZ"/>
    <property type="match status" value="1"/>
</dbReference>
<proteinExistence type="inferred from homology"/>
<protein>
    <recommendedName>
        <fullName evidence="9">BZIP domain-containing protein</fullName>
    </recommendedName>
</protein>
<keyword evidence="4" id="KW-0238">DNA-binding</keyword>
<dbReference type="Pfam" id="PF00170">
    <property type="entry name" value="bZIP_1"/>
    <property type="match status" value="1"/>
</dbReference>
<evidence type="ECO:0000313" key="10">
    <source>
        <dbReference type="EnsemblPlants" id="Kaladp0001s0109.1.v1.1"/>
    </source>
</evidence>
<feature type="compositionally biased region" description="Basic and acidic residues" evidence="8">
    <location>
        <begin position="151"/>
        <end position="169"/>
    </location>
</feature>
<dbReference type="CDD" id="cd14702">
    <property type="entry name" value="bZIP_plant_GBF1"/>
    <property type="match status" value="1"/>
</dbReference>
<dbReference type="AlphaFoldDB" id="A0A7N0SV59"/>
<dbReference type="InterPro" id="IPR004827">
    <property type="entry name" value="bZIP"/>
</dbReference>
<feature type="compositionally biased region" description="Polar residues" evidence="8">
    <location>
        <begin position="121"/>
        <end position="131"/>
    </location>
</feature>
<evidence type="ECO:0000256" key="4">
    <source>
        <dbReference type="ARBA" id="ARBA00023125"/>
    </source>
</evidence>
<comment type="similarity">
    <text evidence="2">Belongs to the bZIP family.</text>
</comment>
<evidence type="ECO:0000256" key="7">
    <source>
        <dbReference type="SAM" id="Coils"/>
    </source>
</evidence>
<evidence type="ECO:0000256" key="3">
    <source>
        <dbReference type="ARBA" id="ARBA00023015"/>
    </source>
</evidence>
<dbReference type="InterPro" id="IPR012900">
    <property type="entry name" value="MFMR"/>
</dbReference>
<evidence type="ECO:0000256" key="2">
    <source>
        <dbReference type="ARBA" id="ARBA00007163"/>
    </source>
</evidence>
<dbReference type="OMA" id="YLDWSNM"/>
<dbReference type="GO" id="GO:0000976">
    <property type="term" value="F:transcription cis-regulatory region binding"/>
    <property type="evidence" value="ECO:0007669"/>
    <property type="project" value="UniProtKB-ARBA"/>
</dbReference>
<dbReference type="PANTHER" id="PTHR45967">
    <property type="entry name" value="G-BOX-BINDING FACTOR 3-RELATED"/>
    <property type="match status" value="1"/>
</dbReference>
<keyword evidence="11" id="KW-1185">Reference proteome</keyword>
<dbReference type="EnsemblPlants" id="Kaladp0001s0109.1.v1.1">
    <property type="protein sequence ID" value="Kaladp0001s0109.1.v1.1"/>
    <property type="gene ID" value="Kaladp0001s0109.v1.1"/>
</dbReference>
<dbReference type="InterPro" id="IPR045314">
    <property type="entry name" value="bZIP_plant_GBF1"/>
</dbReference>
<name>A0A7N0SV59_KALFE</name>
<keyword evidence="5" id="KW-0804">Transcription</keyword>
<evidence type="ECO:0000256" key="5">
    <source>
        <dbReference type="ARBA" id="ARBA00023163"/>
    </source>
</evidence>
<dbReference type="Gramene" id="Kaladp0001s0109.1.v1.1">
    <property type="protein sequence ID" value="Kaladp0001s0109.1.v1.1"/>
    <property type="gene ID" value="Kaladp0001s0109.v1.1"/>
</dbReference>
<evidence type="ECO:0000256" key="1">
    <source>
        <dbReference type="ARBA" id="ARBA00004123"/>
    </source>
</evidence>
<feature type="domain" description="BZIP" evidence="9">
    <location>
        <begin position="253"/>
        <end position="316"/>
    </location>
</feature>
<dbReference type="PROSITE" id="PS00036">
    <property type="entry name" value="BZIP_BASIC"/>
    <property type="match status" value="1"/>
</dbReference>
<dbReference type="FunFam" id="1.20.5.170:FF:000020">
    <property type="entry name" value="BZIP transcription factor"/>
    <property type="match status" value="1"/>
</dbReference>
<evidence type="ECO:0000256" key="8">
    <source>
        <dbReference type="SAM" id="MobiDB-lite"/>
    </source>
</evidence>
<dbReference type="Gene3D" id="1.20.5.170">
    <property type="match status" value="1"/>
</dbReference>